<proteinExistence type="predicted"/>
<dbReference type="EMBL" id="CAJNOQ010025604">
    <property type="protein sequence ID" value="CAF1538714.1"/>
    <property type="molecule type" value="Genomic_DNA"/>
</dbReference>
<dbReference type="Proteomes" id="UP000663829">
    <property type="component" value="Unassembled WGS sequence"/>
</dbReference>
<evidence type="ECO:0000313" key="1">
    <source>
        <dbReference type="EMBL" id="CAF1538714.1"/>
    </source>
</evidence>
<gene>
    <name evidence="1" type="ORF">GPM918_LOCUS38497</name>
    <name evidence="2" type="ORF">SRO942_LOCUS39324</name>
</gene>
<name>A0A815VQF0_9BILA</name>
<reference evidence="1" key="1">
    <citation type="submission" date="2021-02" db="EMBL/GenBank/DDBJ databases">
        <authorList>
            <person name="Nowell W R."/>
        </authorList>
    </citation>
    <scope>NUCLEOTIDE SEQUENCE</scope>
</reference>
<keyword evidence="3" id="KW-1185">Reference proteome</keyword>
<dbReference type="Proteomes" id="UP000681722">
    <property type="component" value="Unassembled WGS sequence"/>
</dbReference>
<organism evidence="1 3">
    <name type="scientific">Didymodactylos carnosus</name>
    <dbReference type="NCBI Taxonomy" id="1234261"/>
    <lineage>
        <taxon>Eukaryota</taxon>
        <taxon>Metazoa</taxon>
        <taxon>Spiralia</taxon>
        <taxon>Gnathifera</taxon>
        <taxon>Rotifera</taxon>
        <taxon>Eurotatoria</taxon>
        <taxon>Bdelloidea</taxon>
        <taxon>Philodinida</taxon>
        <taxon>Philodinidae</taxon>
        <taxon>Didymodactylos</taxon>
    </lineage>
</organism>
<dbReference type="EMBL" id="CAJOBC010091229">
    <property type="protein sequence ID" value="CAF4398846.1"/>
    <property type="molecule type" value="Genomic_DNA"/>
</dbReference>
<accession>A0A815VQF0</accession>
<feature type="non-terminal residue" evidence="1">
    <location>
        <position position="13"/>
    </location>
</feature>
<evidence type="ECO:0000313" key="2">
    <source>
        <dbReference type="EMBL" id="CAF4398846.1"/>
    </source>
</evidence>
<protein>
    <submittedName>
        <fullName evidence="1">Uncharacterized protein</fullName>
    </submittedName>
</protein>
<sequence length="13" mass="1277">MGCLGGVEVEILG</sequence>
<evidence type="ECO:0000313" key="3">
    <source>
        <dbReference type="Proteomes" id="UP000663829"/>
    </source>
</evidence>
<comment type="caution">
    <text evidence="1">The sequence shown here is derived from an EMBL/GenBank/DDBJ whole genome shotgun (WGS) entry which is preliminary data.</text>
</comment>